<accession>A0A410G5E8</accession>
<evidence type="ECO:0000313" key="2">
    <source>
        <dbReference type="EMBL" id="QAA82483.1"/>
    </source>
</evidence>
<protein>
    <submittedName>
        <fullName evidence="2">Uncharacterized protein</fullName>
    </submittedName>
</protein>
<keyword evidence="3" id="KW-1185">Reference proteome</keyword>
<dbReference type="EMBL" id="CP034951">
    <property type="protein sequence ID" value="QAA82483.1"/>
    <property type="molecule type" value="Genomic_DNA"/>
</dbReference>
<dbReference type="KEGG" id="aev:EI546_12465"/>
<keyword evidence="1" id="KW-0472">Membrane</keyword>
<sequence length="103" mass="11681">MEREEKLGKLFKEINVKPKDLDQNIMSGIYSHVALEKAADRTDSKPWVWTYILLGILGIGGISYAVSFINFQSDFIIWIIGLTVLIPLVLDKLLFSNRNINLG</sequence>
<reference evidence="2 3" key="1">
    <citation type="submission" date="2019-01" db="EMBL/GenBank/DDBJ databases">
        <title>Complete genome sequencing of Aequorivita sp. H23M31.</title>
        <authorList>
            <person name="Bae J.-W."/>
        </authorList>
    </citation>
    <scope>NUCLEOTIDE SEQUENCE [LARGE SCALE GENOMIC DNA]</scope>
    <source>
        <strain evidence="2 3">H23M31</strain>
    </source>
</reference>
<keyword evidence="1" id="KW-0812">Transmembrane</keyword>
<proteinExistence type="predicted"/>
<feature type="transmembrane region" description="Helical" evidence="1">
    <location>
        <begin position="75"/>
        <end position="95"/>
    </location>
</feature>
<gene>
    <name evidence="2" type="ORF">EI546_12465</name>
</gene>
<dbReference type="AlphaFoldDB" id="A0A410G5E8"/>
<name>A0A410G5E8_9FLAO</name>
<dbReference type="Proteomes" id="UP000285517">
    <property type="component" value="Chromosome"/>
</dbReference>
<keyword evidence="1" id="KW-1133">Transmembrane helix</keyword>
<dbReference type="RefSeq" id="WP_128250848.1">
    <property type="nucleotide sequence ID" value="NZ_CP034951.1"/>
</dbReference>
<evidence type="ECO:0000256" key="1">
    <source>
        <dbReference type="SAM" id="Phobius"/>
    </source>
</evidence>
<organism evidence="2 3">
    <name type="scientific">Aequorivita ciconiae</name>
    <dbReference type="NCBI Taxonomy" id="2494375"/>
    <lineage>
        <taxon>Bacteria</taxon>
        <taxon>Pseudomonadati</taxon>
        <taxon>Bacteroidota</taxon>
        <taxon>Flavobacteriia</taxon>
        <taxon>Flavobacteriales</taxon>
        <taxon>Flavobacteriaceae</taxon>
        <taxon>Aequorivita</taxon>
    </lineage>
</organism>
<evidence type="ECO:0000313" key="3">
    <source>
        <dbReference type="Proteomes" id="UP000285517"/>
    </source>
</evidence>
<feature type="transmembrane region" description="Helical" evidence="1">
    <location>
        <begin position="47"/>
        <end position="69"/>
    </location>
</feature>